<evidence type="ECO:0000256" key="5">
    <source>
        <dbReference type="ARBA" id="ARBA00022801"/>
    </source>
</evidence>
<feature type="signal peptide" evidence="7">
    <location>
        <begin position="1"/>
        <end position="25"/>
    </location>
</feature>
<feature type="domain" description="GP-PDE" evidence="8">
    <location>
        <begin position="50"/>
        <end position="450"/>
    </location>
</feature>
<reference evidence="9 10" key="1">
    <citation type="journal article" date="2019" name="Microbiol. Resour. Announc.">
        <title>Draft Genome Sequence of Comamonas testosteroni TA441, a Bacterium That Has a Cryptic Phenol Degradation Gene Cluster.</title>
        <authorList>
            <person name="Arai H."/>
            <person name="Ishii M."/>
        </authorList>
    </citation>
    <scope>NUCLEOTIDE SEQUENCE [LARGE SCALE GENOMIC DNA]</scope>
    <source>
        <strain evidence="9 10">TA441</strain>
    </source>
</reference>
<keyword evidence="4" id="KW-0319">Glycerol metabolism</keyword>
<sequence length="460" mass="50044">MPEPMSHTRHPVFALTLLAALALSACGGGDGPTPAPAPAPQFLTLDGKQPQVIAHRGYSGLYPEQTQMAYEKAIDAGADMIELDMHLSRDCQLVARHNAWLSDSTNVTEVAKINAYVAGRKRNTPGVLVNVKYPAIAANGPAQYLSDRIDPANQKSVLQALVVDGEDHTGDWSISDFSLHELRTLFGGTTLDNRADRPSEWNGKLPLISAQDVIDIALAKGKAAGRTIAVYAETKNPYWNNQQAIANSCGTGDHPFEDAVMALLDRNNLNRKEAPIYIQSFDPDSLKYLRKVGMRAKGVQLIDGNDYNFRDGSVGYITADEWTFISGRPYSWTLAGDARTFAVMQTPAGLAEIKTYADGIGPWKPQVLAHSVVPYKDGAGLKDVNTLKDTGLIANAHKAGLVVHSFTFRSEASRLAGIFKGDPLQEYLAYYRLGIDGVFTDFTADGMKARDAYIAELKKQ</sequence>
<evidence type="ECO:0000256" key="3">
    <source>
        <dbReference type="ARBA" id="ARBA00022729"/>
    </source>
</evidence>
<comment type="similarity">
    <text evidence="1">Belongs to the glycerophosphoryl diester phosphodiesterase family.</text>
</comment>
<evidence type="ECO:0000256" key="7">
    <source>
        <dbReference type="SAM" id="SignalP"/>
    </source>
</evidence>
<dbReference type="Proteomes" id="UP000323105">
    <property type="component" value="Unassembled WGS sequence"/>
</dbReference>
<dbReference type="PANTHER" id="PTHR43620:SF7">
    <property type="entry name" value="GLYCEROPHOSPHODIESTER PHOSPHODIESTERASE GDPD5-RELATED"/>
    <property type="match status" value="1"/>
</dbReference>
<keyword evidence="5" id="KW-0378">Hydrolase</keyword>
<gene>
    <name evidence="9" type="primary">glpQ</name>
    <name evidence="9" type="ORF">CTTA_1953</name>
</gene>
<dbReference type="Gene3D" id="3.20.20.190">
    <property type="entry name" value="Phosphatidylinositol (PI) phosphodiesterase"/>
    <property type="match status" value="1"/>
</dbReference>
<dbReference type="InterPro" id="IPR017946">
    <property type="entry name" value="PLC-like_Pdiesterase_TIM-brl"/>
</dbReference>
<evidence type="ECO:0000256" key="4">
    <source>
        <dbReference type="ARBA" id="ARBA00022798"/>
    </source>
</evidence>
<proteinExistence type="inferred from homology"/>
<protein>
    <recommendedName>
        <fullName evidence="2">glycerophosphodiester phosphodiesterase</fullName>
        <ecNumber evidence="2">3.1.4.46</ecNumber>
    </recommendedName>
</protein>
<dbReference type="Pfam" id="PF03009">
    <property type="entry name" value="GDPD"/>
    <property type="match status" value="1"/>
</dbReference>
<organism evidence="9 10">
    <name type="scientific">Comamonas testosteroni</name>
    <name type="common">Pseudomonas testosteroni</name>
    <dbReference type="NCBI Taxonomy" id="285"/>
    <lineage>
        <taxon>Bacteria</taxon>
        <taxon>Pseudomonadati</taxon>
        <taxon>Pseudomonadota</taxon>
        <taxon>Betaproteobacteria</taxon>
        <taxon>Burkholderiales</taxon>
        <taxon>Comamonadaceae</taxon>
        <taxon>Comamonas</taxon>
    </lineage>
</organism>
<dbReference type="InterPro" id="IPR030395">
    <property type="entry name" value="GP_PDE_dom"/>
</dbReference>
<dbReference type="GO" id="GO:0006629">
    <property type="term" value="P:lipid metabolic process"/>
    <property type="evidence" value="ECO:0007669"/>
    <property type="project" value="InterPro"/>
</dbReference>
<evidence type="ECO:0000313" key="10">
    <source>
        <dbReference type="Proteomes" id="UP000323105"/>
    </source>
</evidence>
<evidence type="ECO:0000313" key="9">
    <source>
        <dbReference type="EMBL" id="GEQ74948.1"/>
    </source>
</evidence>
<dbReference type="GO" id="GO:0008889">
    <property type="term" value="F:glycerophosphodiester phosphodiesterase activity"/>
    <property type="evidence" value="ECO:0007669"/>
    <property type="project" value="UniProtKB-EC"/>
</dbReference>
<evidence type="ECO:0000256" key="1">
    <source>
        <dbReference type="ARBA" id="ARBA00007277"/>
    </source>
</evidence>
<keyword evidence="3 7" id="KW-0732">Signal</keyword>
<dbReference type="SUPFAM" id="SSF51695">
    <property type="entry name" value="PLC-like phosphodiesterases"/>
    <property type="match status" value="1"/>
</dbReference>
<dbReference type="PROSITE" id="PS51704">
    <property type="entry name" value="GP_PDE"/>
    <property type="match status" value="1"/>
</dbReference>
<dbReference type="GO" id="GO:0006071">
    <property type="term" value="P:glycerol metabolic process"/>
    <property type="evidence" value="ECO:0007669"/>
    <property type="project" value="UniProtKB-KW"/>
</dbReference>
<dbReference type="AlphaFoldDB" id="A0A5A7MAS0"/>
<comment type="caution">
    <text evidence="9">The sequence shown here is derived from an EMBL/GenBank/DDBJ whole genome shotgun (WGS) entry which is preliminary data.</text>
</comment>
<evidence type="ECO:0000256" key="2">
    <source>
        <dbReference type="ARBA" id="ARBA00012247"/>
    </source>
</evidence>
<accession>A0A5A7MAS0</accession>
<dbReference type="PANTHER" id="PTHR43620">
    <property type="entry name" value="GLYCEROPHOSPHORYL DIESTER PHOSPHODIESTERASE"/>
    <property type="match status" value="1"/>
</dbReference>
<evidence type="ECO:0000256" key="6">
    <source>
        <dbReference type="ARBA" id="ARBA00047512"/>
    </source>
</evidence>
<name>A0A5A7MAS0_COMTE</name>
<dbReference type="EC" id="3.1.4.46" evidence="2"/>
<dbReference type="RefSeq" id="WP_238707620.1">
    <property type="nucleotide sequence ID" value="NZ_BKBW01000003.1"/>
</dbReference>
<dbReference type="EMBL" id="BKBW01000003">
    <property type="protein sequence ID" value="GEQ74948.1"/>
    <property type="molecule type" value="Genomic_DNA"/>
</dbReference>
<feature type="chain" id="PRO_5022919867" description="glycerophosphodiester phosphodiesterase" evidence="7">
    <location>
        <begin position="26"/>
        <end position="460"/>
    </location>
</feature>
<evidence type="ECO:0000259" key="8">
    <source>
        <dbReference type="PROSITE" id="PS51704"/>
    </source>
</evidence>
<comment type="catalytic activity">
    <reaction evidence="6">
        <text>a sn-glycero-3-phosphodiester + H2O = an alcohol + sn-glycerol 3-phosphate + H(+)</text>
        <dbReference type="Rhea" id="RHEA:12969"/>
        <dbReference type="ChEBI" id="CHEBI:15377"/>
        <dbReference type="ChEBI" id="CHEBI:15378"/>
        <dbReference type="ChEBI" id="CHEBI:30879"/>
        <dbReference type="ChEBI" id="CHEBI:57597"/>
        <dbReference type="ChEBI" id="CHEBI:83408"/>
        <dbReference type="EC" id="3.1.4.46"/>
    </reaction>
</comment>